<dbReference type="Gene3D" id="2.60.40.4070">
    <property type="match status" value="1"/>
</dbReference>
<dbReference type="EMBL" id="BARV01000738">
    <property type="protein sequence ID" value="GAI01722.1"/>
    <property type="molecule type" value="Genomic_DNA"/>
</dbReference>
<evidence type="ECO:0000313" key="1">
    <source>
        <dbReference type="EMBL" id="GAI01722.1"/>
    </source>
</evidence>
<feature type="non-terminal residue" evidence="1">
    <location>
        <position position="1"/>
    </location>
</feature>
<dbReference type="AlphaFoldDB" id="X1K3X6"/>
<protein>
    <recommendedName>
        <fullName evidence="2">Secretion system C-terminal sorting domain-containing protein</fullName>
    </recommendedName>
</protein>
<gene>
    <name evidence="1" type="ORF">S06H3_02497</name>
</gene>
<name>X1K3X6_9ZZZZ</name>
<sequence>IKNCGNATANNIQLKLRSQDAFVTIQDSTESLASLAAGDSIVIDDAFEITVGACSNGHGISFDLEISDASNTLNFSPIILIGTPILSIDEVIIAQPPSMPNETESLFVNIGNSGYGFGHSSFAKLISNDPNVSMVTDSVWYGEIYPESLNIASHAFVVSINPGCPSSYLAQLPITIYTDDYNFNDTIGLLIGETGFSDNMESGSGLWTTGGTNNLWHISTTRYFSPTHSWYCGNTSGYYINNMNCYIQTIPFMVNANSILKFYRWFDVPLYGTDGIYIIIMGDGYADTLDFIGTGGALGGRGIQSDWFEEKYSLSEYPAGETIQVKIAFISDNDGDTGEGFYIDDFVAEYITMIQEYTADRMEQMFLRVHPNPFRHKVDIRWQMNYGRWNSSTSLGTEMQDVRSKKQDISLKIYDVSGRIVKVFDLASGLLLPASAVLWNGTDESNRQVPAGVYFVRLETADHCLTRKAILLR</sequence>
<accession>X1K3X6</accession>
<evidence type="ECO:0008006" key="2">
    <source>
        <dbReference type="Google" id="ProtNLM"/>
    </source>
</evidence>
<comment type="caution">
    <text evidence="1">The sequence shown here is derived from an EMBL/GenBank/DDBJ whole genome shotgun (WGS) entry which is preliminary data.</text>
</comment>
<reference evidence="1" key="1">
    <citation type="journal article" date="2014" name="Front. Microbiol.">
        <title>High frequency of phylogenetically diverse reductive dehalogenase-homologous genes in deep subseafloor sedimentary metagenomes.</title>
        <authorList>
            <person name="Kawai M."/>
            <person name="Futagami T."/>
            <person name="Toyoda A."/>
            <person name="Takaki Y."/>
            <person name="Nishi S."/>
            <person name="Hori S."/>
            <person name="Arai W."/>
            <person name="Tsubouchi T."/>
            <person name="Morono Y."/>
            <person name="Uchiyama I."/>
            <person name="Ito T."/>
            <person name="Fujiyama A."/>
            <person name="Inagaki F."/>
            <person name="Takami H."/>
        </authorList>
    </citation>
    <scope>NUCLEOTIDE SEQUENCE</scope>
    <source>
        <strain evidence="1">Expedition CK06-06</strain>
    </source>
</reference>
<proteinExistence type="predicted"/>
<organism evidence="1">
    <name type="scientific">marine sediment metagenome</name>
    <dbReference type="NCBI Taxonomy" id="412755"/>
    <lineage>
        <taxon>unclassified sequences</taxon>
        <taxon>metagenomes</taxon>
        <taxon>ecological metagenomes</taxon>
    </lineage>
</organism>